<protein>
    <submittedName>
        <fullName evidence="1">Uncharacterized protein</fullName>
    </submittedName>
</protein>
<dbReference type="Proteomes" id="UP001281147">
    <property type="component" value="Unassembled WGS sequence"/>
</dbReference>
<comment type="caution">
    <text evidence="1">The sequence shown here is derived from an EMBL/GenBank/DDBJ whole genome shotgun (WGS) entry which is preliminary data.</text>
</comment>
<keyword evidence="2" id="KW-1185">Reference proteome</keyword>
<dbReference type="EMBL" id="JAUTXU010000019">
    <property type="protein sequence ID" value="KAK3721061.1"/>
    <property type="molecule type" value="Genomic_DNA"/>
</dbReference>
<name>A0ACC3NQG5_9PEZI</name>
<accession>A0ACC3NQG5</accession>
<evidence type="ECO:0000313" key="1">
    <source>
        <dbReference type="EMBL" id="KAK3721061.1"/>
    </source>
</evidence>
<evidence type="ECO:0000313" key="2">
    <source>
        <dbReference type="Proteomes" id="UP001281147"/>
    </source>
</evidence>
<reference evidence="1" key="1">
    <citation type="submission" date="2023-07" db="EMBL/GenBank/DDBJ databases">
        <title>Black Yeasts Isolated from many extreme environments.</title>
        <authorList>
            <person name="Coleine C."/>
            <person name="Stajich J.E."/>
            <person name="Selbmann L."/>
        </authorList>
    </citation>
    <scope>NUCLEOTIDE SEQUENCE</scope>
    <source>
        <strain evidence="1">CCFEE 5714</strain>
    </source>
</reference>
<proteinExistence type="predicted"/>
<sequence length="126" mass="14339">MSNGNHELSMRTEHPFQQEFLEYPDESLAHNLRLGIGEVEGLRTSSIAAVKAWRIVFTLARHVGQQMSREGSSNLMRAAKETFEWVSDSNNLTKNEEEAKAYARFELIVACNYEEVMRIEAMVDGS</sequence>
<organism evidence="1 2">
    <name type="scientific">Vermiconidia calcicola</name>
    <dbReference type="NCBI Taxonomy" id="1690605"/>
    <lineage>
        <taxon>Eukaryota</taxon>
        <taxon>Fungi</taxon>
        <taxon>Dikarya</taxon>
        <taxon>Ascomycota</taxon>
        <taxon>Pezizomycotina</taxon>
        <taxon>Dothideomycetes</taxon>
        <taxon>Dothideomycetidae</taxon>
        <taxon>Mycosphaerellales</taxon>
        <taxon>Extremaceae</taxon>
        <taxon>Vermiconidia</taxon>
    </lineage>
</organism>
<gene>
    <name evidence="1" type="ORF">LTR37_003351</name>
</gene>